<sequence length="244" mass="28057">MITPETRLYSSYSVDGAFHIVYTCDFVITSAREGNMGMTIQDGIDSFHFAKQVGCIFFHANSFGVAQTGVRNGNDQIGTLCLDFRDEFFRSFDDILRNYFAFEIHFVPLHDLRRNETDDAYFQFYIVSVLIFEGSFDDLVRGKVVFVVVRIFVLVVNINVCIYVWELGAFQASLQVIQTEVEFMVTYVTGIIVQQVHRFVNRMSFAVFKRLNFGNVITKRVPLEQITIVKKQAVFCLLASFCDQ</sequence>
<evidence type="ECO:0000313" key="2">
    <source>
        <dbReference type="EMBL" id="KGT72792.1"/>
    </source>
</evidence>
<comment type="caution">
    <text evidence="2">The sequence shown here is derived from an EMBL/GenBank/DDBJ whole genome shotgun (WGS) entry which is preliminary data.</text>
</comment>
<keyword evidence="1" id="KW-0472">Membrane</keyword>
<keyword evidence="1" id="KW-1133">Transmembrane helix</keyword>
<feature type="transmembrane region" description="Helical" evidence="1">
    <location>
        <begin position="144"/>
        <end position="165"/>
    </location>
</feature>
<evidence type="ECO:0000313" key="3">
    <source>
        <dbReference type="Proteomes" id="UP000030377"/>
    </source>
</evidence>
<name>A0A0A3XED6_BRAJP</name>
<organism evidence="2 3">
    <name type="scientific">Bradyrhizobium japonicum</name>
    <dbReference type="NCBI Taxonomy" id="375"/>
    <lineage>
        <taxon>Bacteria</taxon>
        <taxon>Pseudomonadati</taxon>
        <taxon>Pseudomonadota</taxon>
        <taxon>Alphaproteobacteria</taxon>
        <taxon>Hyphomicrobiales</taxon>
        <taxon>Nitrobacteraceae</taxon>
        <taxon>Bradyrhizobium</taxon>
    </lineage>
</organism>
<dbReference type="Proteomes" id="UP000030377">
    <property type="component" value="Unassembled WGS sequence"/>
</dbReference>
<accession>A0A0A3XED6</accession>
<feature type="non-terminal residue" evidence="2">
    <location>
        <position position="244"/>
    </location>
</feature>
<evidence type="ECO:0000256" key="1">
    <source>
        <dbReference type="SAM" id="Phobius"/>
    </source>
</evidence>
<gene>
    <name evidence="2" type="ORF">MA20_48225</name>
</gene>
<dbReference type="EMBL" id="JRPN01000170">
    <property type="protein sequence ID" value="KGT72792.1"/>
    <property type="molecule type" value="Genomic_DNA"/>
</dbReference>
<keyword evidence="1" id="KW-0812">Transmembrane</keyword>
<reference evidence="2 3" key="1">
    <citation type="submission" date="2014-09" db="EMBL/GenBank/DDBJ databases">
        <title>Draft genome of Bradyrhizobium japonicum Is-34.</title>
        <authorList>
            <person name="Tsurumaru H."/>
            <person name="Yamakawa T."/>
            <person name="Hashimoto S."/>
            <person name="Okizaki K."/>
            <person name="Kanesaki Y."/>
            <person name="Yoshikawa H."/>
            <person name="Yajima S."/>
        </authorList>
    </citation>
    <scope>NUCLEOTIDE SEQUENCE [LARGE SCALE GENOMIC DNA]</scope>
    <source>
        <strain evidence="2 3">Is-34</strain>
    </source>
</reference>
<dbReference type="AlphaFoldDB" id="A0A0A3XED6"/>
<protein>
    <submittedName>
        <fullName evidence="2">Uncharacterized protein</fullName>
    </submittedName>
</protein>
<proteinExistence type="predicted"/>